<comment type="caution">
    <text evidence="3">The sequence shown here is derived from an EMBL/GenBank/DDBJ whole genome shotgun (WGS) entry which is preliminary data.</text>
</comment>
<feature type="domain" description="Phosphatidic acid phosphatase type 2/haloperoxidase" evidence="1">
    <location>
        <begin position="404"/>
        <end position="524"/>
    </location>
</feature>
<protein>
    <submittedName>
        <fullName evidence="3">Phosphoesterase PA-phosphatase related protein</fullName>
    </submittedName>
</protein>
<sequence length="557" mass="59315">MNKPDKPTRPAQTPDLSVKFKQVDLPDSVDFGALGQAEIVIKNDGKATATGPVTIKLYASTDGELGKNDVLLSTTVENLNLAKGKSTNLTIDYANNTSAIAPGSYHIIAKVDTENQIIESNEDNNIASKLVSAPNTDVVLDWQAVALNAIQAEGKAGRGVAPTVGSRLLATFSTAIHDTVQAFENTFQHYKVDTVAPVGACLEAAVVGAAYRVLSTQLGPAALKLIDEQRDASLKEIKDRPIAETIGYAFGQSIADQIIASRANDGANNTDPYVPPTGDYVWKPDAPNFAALGPKWGQVIPWAIPFNANDPTNSFAPDGLDGTPTNNPNLYATEIEEVRQVGGLANTDVTTLTRTPDQTELAVFWAYDRPDTFRPYGQLSQIAQEVAVREGNSLAENARLFAALNVALADAAIVAWDAKYDYTQPRPDDVIAGGIALNDGIASTIHDPNWKPLLGSTPPFPDYISGHSTFGGAFAGVLTNLVGDNYAFDAVSQELPGVVRSFNSFYEAGVEDAVSRVYGGVHVREASVTDAVPTGYNIGEYVATNFFQAITDHTVVV</sequence>
<reference evidence="4" key="1">
    <citation type="submission" date="2017-05" db="EMBL/GenBank/DDBJ databases">
        <title>Physiological properties and genetic analysis related to exopolysaccharide production of fresh-water unicellular cyanobacterium Aphanothece sacrum, Suizenji Nori, that has been cultured as a food source in Japan.</title>
        <authorList>
            <person name="Kanesaki Y."/>
            <person name="Yoshikawa S."/>
            <person name="Ohki K."/>
        </authorList>
    </citation>
    <scope>NUCLEOTIDE SEQUENCE [LARGE SCALE GENOMIC DNA]</scope>
    <source>
        <strain evidence="4">FPU1</strain>
    </source>
</reference>
<dbReference type="Pfam" id="PF01569">
    <property type="entry name" value="PAP2"/>
    <property type="match status" value="1"/>
</dbReference>
<dbReference type="InterPro" id="IPR052559">
    <property type="entry name" value="V-haloperoxidase"/>
</dbReference>
<accession>A0A401IF49</accession>
<dbReference type="AlphaFoldDB" id="A0A401IF49"/>
<organism evidence="3 4">
    <name type="scientific">Aphanothece sacrum FPU1</name>
    <dbReference type="NCBI Taxonomy" id="1920663"/>
    <lineage>
        <taxon>Bacteria</taxon>
        <taxon>Bacillati</taxon>
        <taxon>Cyanobacteriota</taxon>
        <taxon>Cyanophyceae</taxon>
        <taxon>Oscillatoriophycideae</taxon>
        <taxon>Chroococcales</taxon>
        <taxon>Aphanothecaceae</taxon>
        <taxon>Aphanothece</taxon>
    </lineage>
</organism>
<feature type="domain" description="CARDB" evidence="2">
    <location>
        <begin position="13"/>
        <end position="128"/>
    </location>
</feature>
<evidence type="ECO:0000313" key="3">
    <source>
        <dbReference type="EMBL" id="GBF79851.1"/>
    </source>
</evidence>
<dbReference type="InterPro" id="IPR013783">
    <property type="entry name" value="Ig-like_fold"/>
</dbReference>
<dbReference type="RefSeq" id="WP_124976987.1">
    <property type="nucleotide sequence ID" value="NZ_BDQK01000005.1"/>
</dbReference>
<dbReference type="Pfam" id="PF07705">
    <property type="entry name" value="CARDB"/>
    <property type="match status" value="1"/>
</dbReference>
<dbReference type="PANTHER" id="PTHR34599:SF1">
    <property type="entry name" value="PHOSPHATIDIC ACID PHOSPHATASE TYPE 2_HALOPEROXIDASE DOMAIN-CONTAINING PROTEIN"/>
    <property type="match status" value="1"/>
</dbReference>
<gene>
    <name evidence="3" type="ORF">AsFPU1_1251</name>
</gene>
<dbReference type="CDD" id="cd03398">
    <property type="entry name" value="PAP2_haloperoxidase"/>
    <property type="match status" value="1"/>
</dbReference>
<dbReference type="Gene3D" id="2.60.40.10">
    <property type="entry name" value="Immunoglobulins"/>
    <property type="match status" value="1"/>
</dbReference>
<dbReference type="InterPro" id="IPR011635">
    <property type="entry name" value="CARDB"/>
</dbReference>
<dbReference type="OrthoDB" id="518237at2"/>
<evidence type="ECO:0000259" key="1">
    <source>
        <dbReference type="Pfam" id="PF01569"/>
    </source>
</evidence>
<evidence type="ECO:0000259" key="2">
    <source>
        <dbReference type="Pfam" id="PF07705"/>
    </source>
</evidence>
<dbReference type="Proteomes" id="UP000287247">
    <property type="component" value="Unassembled WGS sequence"/>
</dbReference>
<evidence type="ECO:0000313" key="4">
    <source>
        <dbReference type="Proteomes" id="UP000287247"/>
    </source>
</evidence>
<dbReference type="InterPro" id="IPR000326">
    <property type="entry name" value="PAP2/HPO"/>
</dbReference>
<name>A0A401IF49_APHSA</name>
<dbReference type="Gene3D" id="1.10.606.20">
    <property type="match status" value="1"/>
</dbReference>
<keyword evidence="4" id="KW-1185">Reference proteome</keyword>
<dbReference type="EMBL" id="BDQK01000005">
    <property type="protein sequence ID" value="GBF79851.1"/>
    <property type="molecule type" value="Genomic_DNA"/>
</dbReference>
<dbReference type="SUPFAM" id="SSF48317">
    <property type="entry name" value="Acid phosphatase/Vanadium-dependent haloperoxidase"/>
    <property type="match status" value="1"/>
</dbReference>
<dbReference type="PANTHER" id="PTHR34599">
    <property type="entry name" value="PEROXIDASE-RELATED"/>
    <property type="match status" value="1"/>
</dbReference>
<proteinExistence type="predicted"/>
<dbReference type="InterPro" id="IPR036938">
    <property type="entry name" value="PAP2/HPO_sf"/>
</dbReference>